<organism evidence="2 3">
    <name type="scientific">Mycobacterium alsense</name>
    <dbReference type="NCBI Taxonomy" id="324058"/>
    <lineage>
        <taxon>Bacteria</taxon>
        <taxon>Bacillati</taxon>
        <taxon>Actinomycetota</taxon>
        <taxon>Actinomycetes</taxon>
        <taxon>Mycobacteriales</taxon>
        <taxon>Mycobacteriaceae</taxon>
        <taxon>Mycobacterium</taxon>
    </lineage>
</organism>
<dbReference type="EMBL" id="LZIT01000055">
    <property type="protein sequence ID" value="OBG44140.1"/>
    <property type="molecule type" value="Genomic_DNA"/>
</dbReference>
<dbReference type="PANTHER" id="PTHR43283:SF15">
    <property type="entry name" value="CONSERVED PROTEIN"/>
    <property type="match status" value="1"/>
</dbReference>
<sequence length="281" mass="28921">MAPSNAEDAQAALQVLADWPVPNAAAAVVGPGGVLASHGDTGRVFELASVTKPLVARAVHVAVEEGVVELDTPAGPPGATIRHLLAHASGLAMHSDRVLAKPGTRRMYSNYGFTVLARTVEAQSGIEFGRYLAEAVCEPLGLAATRLDGGAAAAGFGVTSTVADLAVFAADLLRPATVSALLHAEATTVQFPGLDGVLPGYGVQRPNDWGLGFEIKDAKSPHWTGAGNSPRTYGHFGQAGGFIWADPEADLALVALTDREFGEWALGLWPAVSDAVLGRGS</sequence>
<protein>
    <submittedName>
        <fullName evidence="2">Serine hydrolase</fullName>
    </submittedName>
</protein>
<dbReference type="InterPro" id="IPR001466">
    <property type="entry name" value="Beta-lactam-related"/>
</dbReference>
<feature type="domain" description="Beta-lactamase-related" evidence="1">
    <location>
        <begin position="21"/>
        <end position="262"/>
    </location>
</feature>
<evidence type="ECO:0000313" key="2">
    <source>
        <dbReference type="EMBL" id="OBG44140.1"/>
    </source>
</evidence>
<accession>A0ABD6P720</accession>
<comment type="caution">
    <text evidence="2">The sequence shown here is derived from an EMBL/GenBank/DDBJ whole genome shotgun (WGS) entry which is preliminary data.</text>
</comment>
<proteinExistence type="predicted"/>
<keyword evidence="2" id="KW-0378">Hydrolase</keyword>
<name>A0ABD6P720_9MYCO</name>
<dbReference type="Proteomes" id="UP000092086">
    <property type="component" value="Unassembled WGS sequence"/>
</dbReference>
<reference evidence="2 3" key="1">
    <citation type="submission" date="2016-06" db="EMBL/GenBank/DDBJ databases">
        <authorList>
            <person name="Sutton G."/>
            <person name="Brinkac L."/>
            <person name="Sanka R."/>
            <person name="Adams M."/>
            <person name="Lau E."/>
            <person name="Sam S."/>
            <person name="Sreng N."/>
            <person name="Him V."/>
            <person name="Kerleguer A."/>
            <person name="Cheng S."/>
        </authorList>
    </citation>
    <scope>NUCLEOTIDE SEQUENCE [LARGE SCALE GENOMIC DNA]</scope>
    <source>
        <strain evidence="2 3">E2978</strain>
    </source>
</reference>
<dbReference type="Gene3D" id="3.40.710.10">
    <property type="entry name" value="DD-peptidase/beta-lactamase superfamily"/>
    <property type="match status" value="1"/>
</dbReference>
<evidence type="ECO:0000259" key="1">
    <source>
        <dbReference type="Pfam" id="PF00144"/>
    </source>
</evidence>
<dbReference type="RefSeq" id="WP_068206740.1">
    <property type="nucleotide sequence ID" value="NZ_LZIT01000055.1"/>
</dbReference>
<dbReference type="SUPFAM" id="SSF56601">
    <property type="entry name" value="beta-lactamase/transpeptidase-like"/>
    <property type="match status" value="1"/>
</dbReference>
<dbReference type="AlphaFoldDB" id="A0ABD6P720"/>
<evidence type="ECO:0000313" key="3">
    <source>
        <dbReference type="Proteomes" id="UP000092086"/>
    </source>
</evidence>
<dbReference type="PANTHER" id="PTHR43283">
    <property type="entry name" value="BETA-LACTAMASE-RELATED"/>
    <property type="match status" value="1"/>
</dbReference>
<dbReference type="Pfam" id="PF00144">
    <property type="entry name" value="Beta-lactamase"/>
    <property type="match status" value="1"/>
</dbReference>
<gene>
    <name evidence="2" type="ORF">A5672_10040</name>
</gene>
<dbReference type="InterPro" id="IPR012338">
    <property type="entry name" value="Beta-lactam/transpept-like"/>
</dbReference>
<dbReference type="InterPro" id="IPR050789">
    <property type="entry name" value="Diverse_Enzym_Activities"/>
</dbReference>
<dbReference type="GO" id="GO:0016787">
    <property type="term" value="F:hydrolase activity"/>
    <property type="evidence" value="ECO:0007669"/>
    <property type="project" value="UniProtKB-KW"/>
</dbReference>